<organism evidence="1 2">
    <name type="scientific">Flavobacterium panici</name>
    <dbReference type="NCBI Taxonomy" id="2654843"/>
    <lineage>
        <taxon>Bacteria</taxon>
        <taxon>Pseudomonadati</taxon>
        <taxon>Bacteroidota</taxon>
        <taxon>Flavobacteriia</taxon>
        <taxon>Flavobacteriales</taxon>
        <taxon>Flavobacteriaceae</taxon>
        <taxon>Flavobacterium</taxon>
    </lineage>
</organism>
<gene>
    <name evidence="1" type="ORF">FLAPXU55_03870</name>
</gene>
<evidence type="ECO:0000313" key="1">
    <source>
        <dbReference type="EMBL" id="CAC9976146.1"/>
    </source>
</evidence>
<keyword evidence="2" id="KW-1185">Reference proteome</keyword>
<name>A0A9N8J4H0_9FLAO</name>
<protein>
    <submittedName>
        <fullName evidence="1">Uncharacterized protein</fullName>
    </submittedName>
</protein>
<comment type="caution">
    <text evidence="1">The sequence shown here is derived from an EMBL/GenBank/DDBJ whole genome shotgun (WGS) entry which is preliminary data.</text>
</comment>
<proteinExistence type="predicted"/>
<sequence>MRTILIFFCFLNACLCHPQQQQQHYSPKVQLAIETYAFLKAQSAALKKVAMQFPCFTKEVRSLEKNAQAVFGRAEKNIEHFLQEELNDSQFTSLEKHIDSLVKEQLKNPIQKKKYADEFLENIKDKIEFSQDAAVHKGIISFAYHDAPHQEVTDGHSVKFTIEGHPKAEETVLTLPIPKSWTAQEAEMPATVQEFTSCDGKGNEKILILIQELPEEYQNFVLTEKSVLEMIPPQSRLIRTEPVIIDNRTGIMVEIEEILDLPTNKMKVRMLQYMLAHEQKLFCLQGSIGPVSVHQNLDLQMRKYEPLFSLVAKGTQID</sequence>
<evidence type="ECO:0000313" key="2">
    <source>
        <dbReference type="Proteomes" id="UP000533639"/>
    </source>
</evidence>
<accession>A0A9N8J4H0</accession>
<dbReference type="RefSeq" id="WP_180860346.1">
    <property type="nucleotide sequence ID" value="NZ_CAIJDE010000058.1"/>
</dbReference>
<reference evidence="1 2" key="1">
    <citation type="submission" date="2020-06" db="EMBL/GenBank/DDBJ databases">
        <authorList>
            <person name="Criscuolo A."/>
        </authorList>
    </citation>
    <scope>NUCLEOTIDE SEQUENCE [LARGE SCALE GENOMIC DNA]</scope>
    <source>
        <strain evidence="1">PXU-55</strain>
    </source>
</reference>
<dbReference type="Proteomes" id="UP000533639">
    <property type="component" value="Unassembled WGS sequence"/>
</dbReference>
<dbReference type="AlphaFoldDB" id="A0A9N8J4H0"/>
<dbReference type="EMBL" id="CAIJDE010000058">
    <property type="protein sequence ID" value="CAC9976146.1"/>
    <property type="molecule type" value="Genomic_DNA"/>
</dbReference>